<dbReference type="PANTHER" id="PTHR40628:SF1">
    <property type="entry name" value="CHROMO DOMAIN-CONTAINING PROTEIN"/>
    <property type="match status" value="1"/>
</dbReference>
<proteinExistence type="predicted"/>
<dbReference type="OrthoDB" id="4232400at2759"/>
<evidence type="ECO:0000256" key="1">
    <source>
        <dbReference type="SAM" id="MobiDB-lite"/>
    </source>
</evidence>
<dbReference type="AlphaFoldDB" id="A0A9P7YLG8"/>
<evidence type="ECO:0000313" key="3">
    <source>
        <dbReference type="Proteomes" id="UP000824998"/>
    </source>
</evidence>
<dbReference type="PANTHER" id="PTHR40628">
    <property type="entry name" value="CHROMO DOMAIN-CONTAINING PROTEIN"/>
    <property type="match status" value="1"/>
</dbReference>
<reference evidence="2" key="1">
    <citation type="journal article" date="2021" name="IMA Fungus">
        <title>Genomic characterization of three marine fungi, including Emericellopsis atlantica sp. nov. with signatures of a generalist lifestyle and marine biomass degradation.</title>
        <authorList>
            <person name="Hagestad O.C."/>
            <person name="Hou L."/>
            <person name="Andersen J.H."/>
            <person name="Hansen E.H."/>
            <person name="Altermark B."/>
            <person name="Li C."/>
            <person name="Kuhnert E."/>
            <person name="Cox R.J."/>
            <person name="Crous P.W."/>
            <person name="Spatafora J.W."/>
            <person name="Lail K."/>
            <person name="Amirebrahimi M."/>
            <person name="Lipzen A."/>
            <person name="Pangilinan J."/>
            <person name="Andreopoulos W."/>
            <person name="Hayes R.D."/>
            <person name="Ng V."/>
            <person name="Grigoriev I.V."/>
            <person name="Jackson S.A."/>
            <person name="Sutton T.D.S."/>
            <person name="Dobson A.D.W."/>
            <person name="Rama T."/>
        </authorList>
    </citation>
    <scope>NUCLEOTIDE SEQUENCE</scope>
    <source>
        <strain evidence="2">TRa018bII</strain>
    </source>
</reference>
<dbReference type="Proteomes" id="UP000824998">
    <property type="component" value="Unassembled WGS sequence"/>
</dbReference>
<name>A0A9P7YLG8_9HELO</name>
<gene>
    <name evidence="2" type="ORF">BJ875DRAFT_494798</name>
</gene>
<sequence>MTHSFPHTKLDLPSTSKSLPSADSATHDDQENQSVLGHTVKIGKLRDYWRDVSTYKRQQKIHEARCNDWVLVGGECHYAKDRTSFKEYRSINGTEGIIGVGTVELEVFVR</sequence>
<feature type="region of interest" description="Disordered" evidence="1">
    <location>
        <begin position="1"/>
        <end position="36"/>
    </location>
</feature>
<evidence type="ECO:0000313" key="2">
    <source>
        <dbReference type="EMBL" id="KAG9235676.1"/>
    </source>
</evidence>
<comment type="caution">
    <text evidence="2">The sequence shown here is derived from an EMBL/GenBank/DDBJ whole genome shotgun (WGS) entry which is preliminary data.</text>
</comment>
<dbReference type="EMBL" id="MU251425">
    <property type="protein sequence ID" value="KAG9235676.1"/>
    <property type="molecule type" value="Genomic_DNA"/>
</dbReference>
<protein>
    <submittedName>
        <fullName evidence="2">Uncharacterized protein</fullName>
    </submittedName>
</protein>
<feature type="compositionally biased region" description="Polar residues" evidence="1">
    <location>
        <begin position="13"/>
        <end position="24"/>
    </location>
</feature>
<accession>A0A9P7YLG8</accession>
<keyword evidence="3" id="KW-1185">Reference proteome</keyword>
<organism evidence="2 3">
    <name type="scientific">Amylocarpus encephaloides</name>
    <dbReference type="NCBI Taxonomy" id="45428"/>
    <lineage>
        <taxon>Eukaryota</taxon>
        <taxon>Fungi</taxon>
        <taxon>Dikarya</taxon>
        <taxon>Ascomycota</taxon>
        <taxon>Pezizomycotina</taxon>
        <taxon>Leotiomycetes</taxon>
        <taxon>Helotiales</taxon>
        <taxon>Helotiales incertae sedis</taxon>
        <taxon>Amylocarpus</taxon>
    </lineage>
</organism>